<dbReference type="Pfam" id="PF01051">
    <property type="entry name" value="Rep3_N"/>
    <property type="match status" value="1"/>
</dbReference>
<evidence type="ECO:0000313" key="5">
    <source>
        <dbReference type="EMBL" id="EIJ37028.1"/>
    </source>
</evidence>
<dbReference type="RefSeq" id="WP_002706474.1">
    <property type="nucleotide sequence ID" value="NZ_JH651381.1"/>
</dbReference>
<dbReference type="InterPro" id="IPR036388">
    <property type="entry name" value="WH-like_DNA-bd_sf"/>
</dbReference>
<evidence type="ECO:0000259" key="4">
    <source>
        <dbReference type="Pfam" id="PF01051"/>
    </source>
</evidence>
<evidence type="ECO:0000256" key="1">
    <source>
        <dbReference type="ARBA" id="ARBA00038283"/>
    </source>
</evidence>
<dbReference type="AlphaFoldDB" id="A0A656HJC8"/>
<feature type="domain" description="Initiator Rep protein WH1" evidence="4">
    <location>
        <begin position="17"/>
        <end position="162"/>
    </location>
</feature>
<keyword evidence="2" id="KW-0175">Coiled coil</keyword>
<dbReference type="Pfam" id="PF21205">
    <property type="entry name" value="Rep3_C"/>
    <property type="match status" value="1"/>
</dbReference>
<evidence type="ECO:0000256" key="2">
    <source>
        <dbReference type="SAM" id="Coils"/>
    </source>
</evidence>
<keyword evidence="6" id="KW-1185">Reference proteome</keyword>
<dbReference type="GO" id="GO:0003887">
    <property type="term" value="F:DNA-directed DNA polymerase activity"/>
    <property type="evidence" value="ECO:0007669"/>
    <property type="project" value="InterPro"/>
</dbReference>
<dbReference type="EMBL" id="JH651381">
    <property type="protein sequence ID" value="EIJ37028.1"/>
    <property type="molecule type" value="Genomic_DNA"/>
</dbReference>
<dbReference type="InterPro" id="IPR036390">
    <property type="entry name" value="WH_DNA-bd_sf"/>
</dbReference>
<organism evidence="5 6">
    <name type="scientific">Thiothrix nivea (strain ATCC 35100 / DSM 5205 / JP2)</name>
    <dbReference type="NCBI Taxonomy" id="870187"/>
    <lineage>
        <taxon>Bacteria</taxon>
        <taxon>Pseudomonadati</taxon>
        <taxon>Pseudomonadota</taxon>
        <taxon>Gammaproteobacteria</taxon>
        <taxon>Thiotrichales</taxon>
        <taxon>Thiotrichaceae</taxon>
        <taxon>Thiothrix</taxon>
    </lineage>
</organism>
<evidence type="ECO:0000256" key="3">
    <source>
        <dbReference type="SAM" id="MobiDB-lite"/>
    </source>
</evidence>
<comment type="similarity">
    <text evidence="1">Belongs to the initiator RepB protein family.</text>
</comment>
<dbReference type="Gene3D" id="1.10.10.10">
    <property type="entry name" value="Winged helix-like DNA-binding domain superfamily/Winged helix DNA-binding domain"/>
    <property type="match status" value="2"/>
</dbReference>
<dbReference type="GO" id="GO:0006270">
    <property type="term" value="P:DNA replication initiation"/>
    <property type="evidence" value="ECO:0007669"/>
    <property type="project" value="InterPro"/>
</dbReference>
<reference evidence="6" key="1">
    <citation type="journal article" date="2011" name="Stand. Genomic Sci.">
        <title>Genome sequence of the filamentous, gliding Thiothrix nivea neotype strain (JP2(T)).</title>
        <authorList>
            <person name="Lapidus A."/>
            <person name="Nolan M."/>
            <person name="Lucas S."/>
            <person name="Glavina Del Rio T."/>
            <person name="Tice H."/>
            <person name="Cheng J.F."/>
            <person name="Tapia R."/>
            <person name="Han C."/>
            <person name="Goodwin L."/>
            <person name="Pitluck S."/>
            <person name="Liolios K."/>
            <person name="Pagani I."/>
            <person name="Ivanova N."/>
            <person name="Huntemann M."/>
            <person name="Mavromatis K."/>
            <person name="Mikhailova N."/>
            <person name="Pati A."/>
            <person name="Chen A."/>
            <person name="Palaniappan K."/>
            <person name="Land M."/>
            <person name="Brambilla E.M."/>
            <person name="Rohde M."/>
            <person name="Abt B."/>
            <person name="Verbarg S."/>
            <person name="Goker M."/>
            <person name="Bristow J."/>
            <person name="Eisen J.A."/>
            <person name="Markowitz V."/>
            <person name="Hugenholtz P."/>
            <person name="Kyrpides N.C."/>
            <person name="Klenk H.P."/>
            <person name="Woyke T."/>
        </authorList>
    </citation>
    <scope>NUCLEOTIDE SEQUENCE [LARGE SCALE GENOMIC DNA]</scope>
    <source>
        <strain evidence="6">ATCC 35100 / DSM 5205 / JP2</strain>
    </source>
</reference>
<accession>A0A656HJC8</accession>
<gene>
    <name evidence="5" type="ORF">Thini_0013</name>
</gene>
<dbReference type="SUPFAM" id="SSF46785">
    <property type="entry name" value="Winged helix' DNA-binding domain"/>
    <property type="match status" value="2"/>
</dbReference>
<protein>
    <submittedName>
        <fullName evidence="5">Initiator RepB protein</fullName>
    </submittedName>
</protein>
<feature type="coiled-coil region" evidence="2">
    <location>
        <begin position="325"/>
        <end position="356"/>
    </location>
</feature>
<proteinExistence type="inferred from homology"/>
<evidence type="ECO:0000313" key="6">
    <source>
        <dbReference type="Proteomes" id="UP000005317"/>
    </source>
</evidence>
<sequence>MFSMKPKAAAVTSLQVIRKSNELIEARYRLSIWEQRLVLTLLTQISPKDEDFKRYKIGISDLANLWELDGNYANAIYEEVQNAADSLVGRTIQLSDDPAISETVSWLSYVKYRRGSGEVEMEFHSSLKPYLLQLQKHFTQYQLGHVVNFKKQYTIRIYELLKMEAFKATGGSFSKTFKYTELRVLLALDEKEYKMFNDFKKRIIDPSVQEICAHTDLNIVDVRYGKTSRKITDITFVVKVRPADEAITLELEMEEPPKEHPIVEILINLGFASETARKYKTRFGVKCIERNIAYAKAKQEAGLVKDFPSYLNQAIKEDMGGAWEIAQAKQEQDNAEKQAQAARREQQAELAHLQKLAEQAGIPLETLLPKKRKGGEQPENSSKP</sequence>
<dbReference type="Proteomes" id="UP000005317">
    <property type="component" value="Unassembled WGS sequence"/>
</dbReference>
<name>A0A656HJC8_THINJ</name>
<feature type="region of interest" description="Disordered" evidence="3">
    <location>
        <begin position="361"/>
        <end position="384"/>
    </location>
</feature>
<dbReference type="InterPro" id="IPR000525">
    <property type="entry name" value="Initiator_Rep_WH1"/>
</dbReference>